<comment type="caution">
    <text evidence="2">The sequence shown here is derived from an EMBL/GenBank/DDBJ whole genome shotgun (WGS) entry which is preliminary data.</text>
</comment>
<feature type="domain" description="Methyltransferase type 12" evidence="1">
    <location>
        <begin position="25"/>
        <end position="127"/>
    </location>
</feature>
<dbReference type="PANTHER" id="PTHR43861">
    <property type="entry name" value="TRANS-ACONITATE 2-METHYLTRANSFERASE-RELATED"/>
    <property type="match status" value="1"/>
</dbReference>
<dbReference type="EMBL" id="JADEXN010000112">
    <property type="protein sequence ID" value="MBE9040724.1"/>
    <property type="molecule type" value="Genomic_DNA"/>
</dbReference>
<dbReference type="Pfam" id="PF08242">
    <property type="entry name" value="Methyltransf_12"/>
    <property type="match status" value="1"/>
</dbReference>
<organism evidence="2 3">
    <name type="scientific">Zarconia navalis LEGE 11467</name>
    <dbReference type="NCBI Taxonomy" id="1828826"/>
    <lineage>
        <taxon>Bacteria</taxon>
        <taxon>Bacillati</taxon>
        <taxon>Cyanobacteriota</taxon>
        <taxon>Cyanophyceae</taxon>
        <taxon>Oscillatoriophycideae</taxon>
        <taxon>Oscillatoriales</taxon>
        <taxon>Oscillatoriales incertae sedis</taxon>
        <taxon>Zarconia</taxon>
        <taxon>Zarconia navalis</taxon>
    </lineage>
</organism>
<dbReference type="SUPFAM" id="SSF53335">
    <property type="entry name" value="S-adenosyl-L-methionine-dependent methyltransferases"/>
    <property type="match status" value="1"/>
</dbReference>
<evidence type="ECO:0000313" key="3">
    <source>
        <dbReference type="Proteomes" id="UP000621799"/>
    </source>
</evidence>
<dbReference type="GO" id="GO:0008168">
    <property type="term" value="F:methyltransferase activity"/>
    <property type="evidence" value="ECO:0007669"/>
    <property type="project" value="UniProtKB-KW"/>
</dbReference>
<gene>
    <name evidence="2" type="ORF">IQ235_08015</name>
</gene>
<dbReference type="AlphaFoldDB" id="A0A928VWB1"/>
<dbReference type="Gene3D" id="3.40.50.150">
    <property type="entry name" value="Vaccinia Virus protein VP39"/>
    <property type="match status" value="1"/>
</dbReference>
<dbReference type="InterPro" id="IPR029063">
    <property type="entry name" value="SAM-dependent_MTases_sf"/>
</dbReference>
<keyword evidence="2" id="KW-0808">Transferase</keyword>
<dbReference type="CDD" id="cd02440">
    <property type="entry name" value="AdoMet_MTases"/>
    <property type="match status" value="1"/>
</dbReference>
<evidence type="ECO:0000313" key="2">
    <source>
        <dbReference type="EMBL" id="MBE9040724.1"/>
    </source>
</evidence>
<dbReference type="InterPro" id="IPR013217">
    <property type="entry name" value="Methyltransf_12"/>
</dbReference>
<keyword evidence="3" id="KW-1185">Reference proteome</keyword>
<dbReference type="GO" id="GO:0032259">
    <property type="term" value="P:methylation"/>
    <property type="evidence" value="ECO:0007669"/>
    <property type="project" value="UniProtKB-KW"/>
</dbReference>
<proteinExistence type="predicted"/>
<sequence length="212" mass="24101">MGHRELYDVLQVFLADRFSQPFTFLDLGCGDATFSVRALANTPISLYQGIDLSAAALEIARQNVAVLSCPARFIEGNFFTVVPELISNRDDGFDVILASFALHHLSYEQKEQTIARLHELLNPDGVFLLADVVRPQEETRENYLHRYLGNVRRDWQAVSAEEYASIEEHLLSKDFPETEATLTTFASQNGFSKVENLYQDKIDTTQLLCFFR</sequence>
<dbReference type="Proteomes" id="UP000621799">
    <property type="component" value="Unassembled WGS sequence"/>
</dbReference>
<dbReference type="PANTHER" id="PTHR43861:SF1">
    <property type="entry name" value="TRANS-ACONITATE 2-METHYLTRANSFERASE"/>
    <property type="match status" value="1"/>
</dbReference>
<evidence type="ECO:0000259" key="1">
    <source>
        <dbReference type="Pfam" id="PF08242"/>
    </source>
</evidence>
<reference evidence="2" key="1">
    <citation type="submission" date="2020-10" db="EMBL/GenBank/DDBJ databases">
        <authorList>
            <person name="Castelo-Branco R."/>
            <person name="Eusebio N."/>
            <person name="Adriana R."/>
            <person name="Vieira A."/>
            <person name="Brugerolle De Fraissinette N."/>
            <person name="Rezende De Castro R."/>
            <person name="Schneider M.P."/>
            <person name="Vasconcelos V."/>
            <person name="Leao P.N."/>
        </authorList>
    </citation>
    <scope>NUCLEOTIDE SEQUENCE</scope>
    <source>
        <strain evidence="2">LEGE 11467</strain>
    </source>
</reference>
<keyword evidence="2" id="KW-0489">Methyltransferase</keyword>
<protein>
    <submittedName>
        <fullName evidence="2">Methyltransferase domain-containing protein</fullName>
    </submittedName>
</protein>
<name>A0A928VWB1_9CYAN</name>
<accession>A0A928VWB1</accession>